<dbReference type="InterPro" id="IPR036249">
    <property type="entry name" value="Thioredoxin-like_sf"/>
</dbReference>
<dbReference type="InterPro" id="IPR017937">
    <property type="entry name" value="Thioredoxin_CS"/>
</dbReference>
<sequence length="350" mass="39712">EAMLATKGVSVLDVYQGWCGPCKAIVSLFKRLKLDIGDELLHFYTVEASRLPLLKGFEGKCEPVFLFVMGGKIVDSVKGVNPPLLNKQILEMVEEERRFYEEGAQRKRVSTFCYRLLFIEASIIVLIICLCYSGPLLALALVRENAIQHWRNLMGNYDIEIAQEHNPTSLRARYVCPDIPFNQIHGSESSEIAMKELRYFFPVEHTLIAIKPDAVLEYKEEIIAKIQKSGFIISAMKSVELTPEMAAEFYKDQKGKAHFKELVNYMSRGTSLMMILTKENAVRDWRDLMGPADLELAKKSFPNSFRAQFGKSILQNGLHGSSSIQHARQHIRLIFGEAVLDQFGIIIGNF</sequence>
<dbReference type="Gene3D" id="3.40.30.10">
    <property type="entry name" value="Glutaredoxin"/>
    <property type="match status" value="1"/>
</dbReference>
<dbReference type="InterPro" id="IPR036850">
    <property type="entry name" value="NDK-like_dom_sf"/>
</dbReference>
<dbReference type="AlphaFoldDB" id="A0A4W3GQ02"/>
<dbReference type="GO" id="GO:0006241">
    <property type="term" value="P:CTP biosynthetic process"/>
    <property type="evidence" value="ECO:0007669"/>
    <property type="project" value="InterPro"/>
</dbReference>
<keyword evidence="4" id="KW-0812">Transmembrane</keyword>
<dbReference type="Pfam" id="PF00334">
    <property type="entry name" value="NDK"/>
    <property type="match status" value="2"/>
</dbReference>
<dbReference type="InterPro" id="IPR051766">
    <property type="entry name" value="TXND_domain-containing"/>
</dbReference>
<dbReference type="Proteomes" id="UP000314986">
    <property type="component" value="Unassembled WGS sequence"/>
</dbReference>
<accession>A0A4W3GQ02</accession>
<dbReference type="CDD" id="cd04416">
    <property type="entry name" value="NDPk_TX"/>
    <property type="match status" value="1"/>
</dbReference>
<evidence type="ECO:0000259" key="5">
    <source>
        <dbReference type="SMART" id="SM00562"/>
    </source>
</evidence>
<reference evidence="7" key="2">
    <citation type="journal article" date="2007" name="PLoS Biol.">
        <title>Survey sequencing and comparative analysis of the elephant shark (Callorhinchus milii) genome.</title>
        <authorList>
            <person name="Venkatesh B."/>
            <person name="Kirkness E.F."/>
            <person name="Loh Y.H."/>
            <person name="Halpern A.L."/>
            <person name="Lee A.P."/>
            <person name="Johnson J."/>
            <person name="Dandona N."/>
            <person name="Viswanathan L.D."/>
            <person name="Tay A."/>
            <person name="Venter J.C."/>
            <person name="Strausberg R.L."/>
            <person name="Brenner S."/>
        </authorList>
    </citation>
    <scope>NUCLEOTIDE SEQUENCE [LARGE SCALE GENOMIC DNA]</scope>
</reference>
<dbReference type="PANTHER" id="PTHR46135:SF3">
    <property type="entry name" value="NME_NM23 FAMILY MEMBER 8"/>
    <property type="match status" value="1"/>
</dbReference>
<dbReference type="InterPro" id="IPR001564">
    <property type="entry name" value="Nucleoside_diP_kinase"/>
</dbReference>
<feature type="transmembrane region" description="Helical" evidence="4">
    <location>
        <begin position="116"/>
        <end position="142"/>
    </location>
</feature>
<dbReference type="InParanoid" id="A0A4W3GQ02"/>
<keyword evidence="4" id="KW-1133">Transmembrane helix</keyword>
<evidence type="ECO:0000256" key="4">
    <source>
        <dbReference type="SAM" id="Phobius"/>
    </source>
</evidence>
<evidence type="ECO:0000313" key="6">
    <source>
        <dbReference type="Ensembl" id="ENSCMIP00000005060.1"/>
    </source>
</evidence>
<evidence type="ECO:0000256" key="3">
    <source>
        <dbReference type="RuleBase" id="RU004011"/>
    </source>
</evidence>
<dbReference type="PRINTS" id="PR01243">
    <property type="entry name" value="NUCDPKINASE"/>
</dbReference>
<reference evidence="7" key="1">
    <citation type="journal article" date="2006" name="Science">
        <title>Ancient noncoding elements conserved in the human genome.</title>
        <authorList>
            <person name="Venkatesh B."/>
            <person name="Kirkness E.F."/>
            <person name="Loh Y.H."/>
            <person name="Halpern A.L."/>
            <person name="Lee A.P."/>
            <person name="Johnson J."/>
            <person name="Dandona N."/>
            <person name="Viswanathan L.D."/>
            <person name="Tay A."/>
            <person name="Venter J.C."/>
            <person name="Strausberg R.L."/>
            <person name="Brenner S."/>
        </authorList>
    </citation>
    <scope>NUCLEOTIDE SEQUENCE [LARGE SCALE GENOMIC DNA]</scope>
</reference>
<reference evidence="7" key="3">
    <citation type="journal article" date="2014" name="Nature">
        <title>Elephant shark genome provides unique insights into gnathostome evolution.</title>
        <authorList>
            <consortium name="International Elephant Shark Genome Sequencing Consortium"/>
            <person name="Venkatesh B."/>
            <person name="Lee A.P."/>
            <person name="Ravi V."/>
            <person name="Maurya A.K."/>
            <person name="Lian M.M."/>
            <person name="Swann J.B."/>
            <person name="Ohta Y."/>
            <person name="Flajnik M.F."/>
            <person name="Sutoh Y."/>
            <person name="Kasahara M."/>
            <person name="Hoon S."/>
            <person name="Gangu V."/>
            <person name="Roy S.W."/>
            <person name="Irimia M."/>
            <person name="Korzh V."/>
            <person name="Kondrychyn I."/>
            <person name="Lim Z.W."/>
            <person name="Tay B.H."/>
            <person name="Tohari S."/>
            <person name="Kong K.W."/>
            <person name="Ho S."/>
            <person name="Lorente-Galdos B."/>
            <person name="Quilez J."/>
            <person name="Marques-Bonet T."/>
            <person name="Raney B.J."/>
            <person name="Ingham P.W."/>
            <person name="Tay A."/>
            <person name="Hillier L.W."/>
            <person name="Minx P."/>
            <person name="Boehm T."/>
            <person name="Wilson R.K."/>
            <person name="Brenner S."/>
            <person name="Warren W.C."/>
        </authorList>
    </citation>
    <scope>NUCLEOTIDE SEQUENCE [LARGE SCALE GENOMIC DNA]</scope>
</reference>
<comment type="similarity">
    <text evidence="1 2 3">Belongs to the NDK family.</text>
</comment>
<dbReference type="GeneTree" id="ENSGT00940000161182"/>
<dbReference type="InterPro" id="IPR013766">
    <property type="entry name" value="Thioredoxin_domain"/>
</dbReference>
<keyword evidence="4" id="KW-0472">Membrane</keyword>
<dbReference type="InterPro" id="IPR034907">
    <property type="entry name" value="NDK-like_dom"/>
</dbReference>
<dbReference type="PROSITE" id="PS51374">
    <property type="entry name" value="NDPK_LIKE"/>
    <property type="match status" value="2"/>
</dbReference>
<feature type="domain" description="Nucleoside diphosphate kinase-like" evidence="5">
    <location>
        <begin position="203"/>
        <end position="342"/>
    </location>
</feature>
<dbReference type="SUPFAM" id="SSF52833">
    <property type="entry name" value="Thioredoxin-like"/>
    <property type="match status" value="1"/>
</dbReference>
<organism evidence="6 7">
    <name type="scientific">Callorhinchus milii</name>
    <name type="common">Ghost shark</name>
    <dbReference type="NCBI Taxonomy" id="7868"/>
    <lineage>
        <taxon>Eukaryota</taxon>
        <taxon>Metazoa</taxon>
        <taxon>Chordata</taxon>
        <taxon>Craniata</taxon>
        <taxon>Vertebrata</taxon>
        <taxon>Chondrichthyes</taxon>
        <taxon>Holocephali</taxon>
        <taxon>Chimaeriformes</taxon>
        <taxon>Callorhinchidae</taxon>
        <taxon>Callorhinchus</taxon>
    </lineage>
</organism>
<comment type="caution">
    <text evidence="2">Lacks conserved residue(s) required for the propagation of feature annotation.</text>
</comment>
<dbReference type="STRING" id="7868.ENSCMIP00000005060"/>
<proteinExistence type="inferred from homology"/>
<keyword evidence="7" id="KW-1185">Reference proteome</keyword>
<dbReference type="Gene3D" id="3.30.70.141">
    <property type="entry name" value="Nucleoside diphosphate kinase-like domain"/>
    <property type="match status" value="2"/>
</dbReference>
<dbReference type="OMA" id="HARQHIR"/>
<dbReference type="GO" id="GO:0004550">
    <property type="term" value="F:nucleoside diphosphate kinase activity"/>
    <property type="evidence" value="ECO:0007669"/>
    <property type="project" value="InterPro"/>
</dbReference>
<reference evidence="6" key="4">
    <citation type="submission" date="2025-08" db="UniProtKB">
        <authorList>
            <consortium name="Ensembl"/>
        </authorList>
    </citation>
    <scope>IDENTIFICATION</scope>
</reference>
<evidence type="ECO:0000313" key="7">
    <source>
        <dbReference type="Proteomes" id="UP000314986"/>
    </source>
</evidence>
<dbReference type="Ensembl" id="ENSCMIT00000005242.1">
    <property type="protein sequence ID" value="ENSCMIP00000005060.1"/>
    <property type="gene ID" value="ENSCMIG00000002991.1"/>
</dbReference>
<name>A0A4W3GQ02_CALMI</name>
<dbReference type="GO" id="GO:0006183">
    <property type="term" value="P:GTP biosynthetic process"/>
    <property type="evidence" value="ECO:0007669"/>
    <property type="project" value="InterPro"/>
</dbReference>
<evidence type="ECO:0000256" key="1">
    <source>
        <dbReference type="ARBA" id="ARBA00008142"/>
    </source>
</evidence>
<dbReference type="GO" id="GO:0006228">
    <property type="term" value="P:UTP biosynthetic process"/>
    <property type="evidence" value="ECO:0007669"/>
    <property type="project" value="InterPro"/>
</dbReference>
<dbReference type="SUPFAM" id="SSF54919">
    <property type="entry name" value="Nucleoside diphosphate kinase, NDK"/>
    <property type="match status" value="2"/>
</dbReference>
<dbReference type="Pfam" id="PF00085">
    <property type="entry name" value="Thioredoxin"/>
    <property type="match status" value="1"/>
</dbReference>
<dbReference type="PANTHER" id="PTHR46135">
    <property type="entry name" value="NME/NM23 FAMILY MEMBER 8"/>
    <property type="match status" value="1"/>
</dbReference>
<reference evidence="6" key="5">
    <citation type="submission" date="2025-09" db="UniProtKB">
        <authorList>
            <consortium name="Ensembl"/>
        </authorList>
    </citation>
    <scope>IDENTIFICATION</scope>
</reference>
<dbReference type="SMART" id="SM00562">
    <property type="entry name" value="NDK"/>
    <property type="match status" value="1"/>
</dbReference>
<protein>
    <recommendedName>
        <fullName evidence="5">Nucleoside diphosphate kinase-like domain-containing protein</fullName>
    </recommendedName>
</protein>
<dbReference type="PROSITE" id="PS00194">
    <property type="entry name" value="THIOREDOXIN_1"/>
    <property type="match status" value="1"/>
</dbReference>
<evidence type="ECO:0000256" key="2">
    <source>
        <dbReference type="PROSITE-ProRule" id="PRU00706"/>
    </source>
</evidence>